<organism evidence="2 3">
    <name type="scientific">Dreissena polymorpha</name>
    <name type="common">Zebra mussel</name>
    <name type="synonym">Mytilus polymorpha</name>
    <dbReference type="NCBI Taxonomy" id="45954"/>
    <lineage>
        <taxon>Eukaryota</taxon>
        <taxon>Metazoa</taxon>
        <taxon>Spiralia</taxon>
        <taxon>Lophotrochozoa</taxon>
        <taxon>Mollusca</taxon>
        <taxon>Bivalvia</taxon>
        <taxon>Autobranchia</taxon>
        <taxon>Heteroconchia</taxon>
        <taxon>Euheterodonta</taxon>
        <taxon>Imparidentia</taxon>
        <taxon>Neoheterodontei</taxon>
        <taxon>Myida</taxon>
        <taxon>Dreissenoidea</taxon>
        <taxon>Dreissenidae</taxon>
        <taxon>Dreissena</taxon>
    </lineage>
</organism>
<proteinExistence type="predicted"/>
<keyword evidence="3" id="KW-1185">Reference proteome</keyword>
<protein>
    <submittedName>
        <fullName evidence="2">Uncharacterized protein</fullName>
    </submittedName>
</protein>
<name>A0A9D4KXH0_DREPO</name>
<gene>
    <name evidence="2" type="ORF">DPMN_089066</name>
</gene>
<reference evidence="2" key="2">
    <citation type="submission" date="2020-11" db="EMBL/GenBank/DDBJ databases">
        <authorList>
            <person name="McCartney M.A."/>
            <person name="Auch B."/>
            <person name="Kono T."/>
            <person name="Mallez S."/>
            <person name="Becker A."/>
            <person name="Gohl D.M."/>
            <person name="Silverstein K.A.T."/>
            <person name="Koren S."/>
            <person name="Bechman K.B."/>
            <person name="Herman A."/>
            <person name="Abrahante J.E."/>
            <person name="Garbe J."/>
        </authorList>
    </citation>
    <scope>NUCLEOTIDE SEQUENCE</scope>
    <source>
        <strain evidence="2">Duluth1</strain>
        <tissue evidence="2">Whole animal</tissue>
    </source>
</reference>
<sequence>MWAKGHICKHRKRHLLSSFFQTPGSGFCCGRGECSGGRTRGYGGYCRWGGGTLGAAAAAVGVVLMWKLGVVKRCSGKFGPW</sequence>
<keyword evidence="1" id="KW-0812">Transmembrane</keyword>
<dbReference type="Proteomes" id="UP000828390">
    <property type="component" value="Unassembled WGS sequence"/>
</dbReference>
<evidence type="ECO:0000313" key="2">
    <source>
        <dbReference type="EMBL" id="KAH3846761.1"/>
    </source>
</evidence>
<evidence type="ECO:0000256" key="1">
    <source>
        <dbReference type="SAM" id="Phobius"/>
    </source>
</evidence>
<accession>A0A9D4KXH0</accession>
<keyword evidence="1" id="KW-0472">Membrane</keyword>
<dbReference type="AlphaFoldDB" id="A0A9D4KXH0"/>
<comment type="caution">
    <text evidence="2">The sequence shown here is derived from an EMBL/GenBank/DDBJ whole genome shotgun (WGS) entry which is preliminary data.</text>
</comment>
<dbReference type="EMBL" id="JAIWYP010000003">
    <property type="protein sequence ID" value="KAH3846761.1"/>
    <property type="molecule type" value="Genomic_DNA"/>
</dbReference>
<reference evidence="2" key="1">
    <citation type="journal article" date="2019" name="bioRxiv">
        <title>The Genome of the Zebra Mussel, Dreissena polymorpha: A Resource for Invasive Species Research.</title>
        <authorList>
            <person name="McCartney M.A."/>
            <person name="Auch B."/>
            <person name="Kono T."/>
            <person name="Mallez S."/>
            <person name="Zhang Y."/>
            <person name="Obille A."/>
            <person name="Becker A."/>
            <person name="Abrahante J.E."/>
            <person name="Garbe J."/>
            <person name="Badalamenti J.P."/>
            <person name="Herman A."/>
            <person name="Mangelson H."/>
            <person name="Liachko I."/>
            <person name="Sullivan S."/>
            <person name="Sone E.D."/>
            <person name="Koren S."/>
            <person name="Silverstein K.A.T."/>
            <person name="Beckman K.B."/>
            <person name="Gohl D.M."/>
        </authorList>
    </citation>
    <scope>NUCLEOTIDE SEQUENCE</scope>
    <source>
        <strain evidence="2">Duluth1</strain>
        <tissue evidence="2">Whole animal</tissue>
    </source>
</reference>
<evidence type="ECO:0000313" key="3">
    <source>
        <dbReference type="Proteomes" id="UP000828390"/>
    </source>
</evidence>
<feature type="transmembrane region" description="Helical" evidence="1">
    <location>
        <begin position="48"/>
        <end position="68"/>
    </location>
</feature>
<keyword evidence="1" id="KW-1133">Transmembrane helix</keyword>